<organism evidence="1 2">
    <name type="scientific">Usitatibacter rugosus</name>
    <dbReference type="NCBI Taxonomy" id="2732067"/>
    <lineage>
        <taxon>Bacteria</taxon>
        <taxon>Pseudomonadati</taxon>
        <taxon>Pseudomonadota</taxon>
        <taxon>Betaproteobacteria</taxon>
        <taxon>Nitrosomonadales</taxon>
        <taxon>Usitatibacteraceae</taxon>
        <taxon>Usitatibacter</taxon>
    </lineage>
</organism>
<name>A0A6M4GTK1_9PROT</name>
<proteinExistence type="predicted"/>
<evidence type="ECO:0000313" key="2">
    <source>
        <dbReference type="Proteomes" id="UP000501534"/>
    </source>
</evidence>
<gene>
    <name evidence="1" type="ORF">DSM104443_01736</name>
</gene>
<dbReference type="AlphaFoldDB" id="A0A6M4GTK1"/>
<sequence>MNSQMMTYFCVAYGPSSVTLDSRGASTASTFRRANPLGAGAAAGPVAGIVMIHRDIDAPVAIGISQPLEKSDAARRSELQKGDPEGRVRIGRFHATADQAIQEMKDKWAALQAAGMVYAEVCCVEVSAALGAPAR</sequence>
<evidence type="ECO:0000313" key="1">
    <source>
        <dbReference type="EMBL" id="QJR10669.1"/>
    </source>
</evidence>
<dbReference type="Proteomes" id="UP000501534">
    <property type="component" value="Chromosome"/>
</dbReference>
<accession>A0A6M4GTK1</accession>
<reference evidence="1 2" key="1">
    <citation type="submission" date="2020-04" db="EMBL/GenBank/DDBJ databases">
        <title>Usitatibacter rugosus gen. nov., sp. nov. and Usitatibacter palustris sp. nov., novel members of Usitatibacteraceae fam. nov. within the order Nitrosomonadales isolated from soil.</title>
        <authorList>
            <person name="Huber K.J."/>
            <person name="Neumann-Schaal M."/>
            <person name="Geppert A."/>
            <person name="Luckner M."/>
            <person name="Wanner G."/>
            <person name="Overmann J."/>
        </authorList>
    </citation>
    <scope>NUCLEOTIDE SEQUENCE [LARGE SCALE GENOMIC DNA]</scope>
    <source>
        <strain evidence="1 2">0125_3</strain>
    </source>
</reference>
<dbReference type="KEGG" id="uru:DSM104443_01736"/>
<keyword evidence="2" id="KW-1185">Reference proteome</keyword>
<dbReference type="EMBL" id="CP053069">
    <property type="protein sequence ID" value="QJR10669.1"/>
    <property type="molecule type" value="Genomic_DNA"/>
</dbReference>
<protein>
    <submittedName>
        <fullName evidence="1">Uncharacterized protein</fullName>
    </submittedName>
</protein>
<dbReference type="RefSeq" id="WP_171091351.1">
    <property type="nucleotide sequence ID" value="NZ_CP053069.1"/>
</dbReference>